<comment type="caution">
    <text evidence="3">The sequence shown here is derived from an EMBL/GenBank/DDBJ whole genome shotgun (WGS) entry which is preliminary data.</text>
</comment>
<dbReference type="EMBL" id="JARJCN010000095">
    <property type="protein sequence ID" value="KAJ7075445.1"/>
    <property type="molecule type" value="Genomic_DNA"/>
</dbReference>
<organism evidence="3 4">
    <name type="scientific">Mycena belliarum</name>
    <dbReference type="NCBI Taxonomy" id="1033014"/>
    <lineage>
        <taxon>Eukaryota</taxon>
        <taxon>Fungi</taxon>
        <taxon>Dikarya</taxon>
        <taxon>Basidiomycota</taxon>
        <taxon>Agaricomycotina</taxon>
        <taxon>Agaricomycetes</taxon>
        <taxon>Agaricomycetidae</taxon>
        <taxon>Agaricales</taxon>
        <taxon>Marasmiineae</taxon>
        <taxon>Mycenaceae</taxon>
        <taxon>Mycena</taxon>
    </lineage>
</organism>
<dbReference type="Proteomes" id="UP001222325">
    <property type="component" value="Unassembled WGS sequence"/>
</dbReference>
<evidence type="ECO:0000313" key="3">
    <source>
        <dbReference type="EMBL" id="KAJ7075448.1"/>
    </source>
</evidence>
<sequence length="185" mass="20067">MTLATRGYLIARPTGAPLTSFKNYASVGDGATDPRSNQTLLPLPDKEQSKKGKQIQNTATTGVGPLLSTWTALAGALVPQHVLVIGFDRSIPSPLRQLDQDFAFHPDWQLAPWSSVPASSIKHPGDDIMWSKPATQSAAKFTAAGTSTHSAVKLFWRKSAAATRRPEARKRKEVAEKEVHAEEVK</sequence>
<feature type="region of interest" description="Disordered" evidence="1">
    <location>
        <begin position="29"/>
        <end position="57"/>
    </location>
</feature>
<keyword evidence="4" id="KW-1185">Reference proteome</keyword>
<proteinExistence type="predicted"/>
<feature type="region of interest" description="Disordered" evidence="1">
    <location>
        <begin position="163"/>
        <end position="185"/>
    </location>
</feature>
<feature type="compositionally biased region" description="Basic and acidic residues" evidence="1">
    <location>
        <begin position="173"/>
        <end position="185"/>
    </location>
</feature>
<evidence type="ECO:0000256" key="1">
    <source>
        <dbReference type="SAM" id="MobiDB-lite"/>
    </source>
</evidence>
<reference evidence="3" key="1">
    <citation type="submission" date="2023-03" db="EMBL/GenBank/DDBJ databases">
        <title>Massive genome expansion in bonnet fungi (Mycena s.s.) driven by repeated elements and novel gene families across ecological guilds.</title>
        <authorList>
            <consortium name="Lawrence Berkeley National Laboratory"/>
            <person name="Harder C.B."/>
            <person name="Miyauchi S."/>
            <person name="Viragh M."/>
            <person name="Kuo A."/>
            <person name="Thoen E."/>
            <person name="Andreopoulos B."/>
            <person name="Lu D."/>
            <person name="Skrede I."/>
            <person name="Drula E."/>
            <person name="Henrissat B."/>
            <person name="Morin E."/>
            <person name="Kohler A."/>
            <person name="Barry K."/>
            <person name="LaButti K."/>
            <person name="Morin E."/>
            <person name="Salamov A."/>
            <person name="Lipzen A."/>
            <person name="Mereny Z."/>
            <person name="Hegedus B."/>
            <person name="Baldrian P."/>
            <person name="Stursova M."/>
            <person name="Weitz H."/>
            <person name="Taylor A."/>
            <person name="Grigoriev I.V."/>
            <person name="Nagy L.G."/>
            <person name="Martin F."/>
            <person name="Kauserud H."/>
        </authorList>
    </citation>
    <scope>NUCLEOTIDE SEQUENCE</scope>
    <source>
        <strain evidence="3">CBHHK173m</strain>
    </source>
</reference>
<protein>
    <submittedName>
        <fullName evidence="3">Uncharacterized protein</fullName>
    </submittedName>
</protein>
<evidence type="ECO:0000313" key="4">
    <source>
        <dbReference type="Proteomes" id="UP001222325"/>
    </source>
</evidence>
<dbReference type="EMBL" id="JARJCN010000095">
    <property type="protein sequence ID" value="KAJ7075448.1"/>
    <property type="molecule type" value="Genomic_DNA"/>
</dbReference>
<name>A0AAD6TP85_9AGAR</name>
<evidence type="ECO:0000313" key="2">
    <source>
        <dbReference type="EMBL" id="KAJ7075445.1"/>
    </source>
</evidence>
<gene>
    <name evidence="2" type="ORF">B0H15DRAFT_1010599</name>
    <name evidence="3" type="ORF">B0H15DRAFT_806178</name>
</gene>
<dbReference type="AlphaFoldDB" id="A0AAD6TP85"/>
<accession>A0AAD6TP85</accession>